<evidence type="ECO:0000313" key="2">
    <source>
        <dbReference type="EMBL" id="WPU64126.1"/>
    </source>
</evidence>
<proteinExistence type="predicted"/>
<dbReference type="KEGG" id="psti:SOO65_15640"/>
<sequence length="367" mass="42436">MRMFQFLMLLFISSTTLANVVEDNQISKITKDMSFGGFLDTYYAYDFNQPKDHERQFTTQPVRHNEFNINLAYVEAILKKEKSRGRLALQYGNSVTKNYSSEPTQGATSGPNDSKIFQEAYVGTKIGERTWIDMGIFLGNIGAESWISKDNWIYTRALSLDYVPYYSSGARLEHFIDNNQSFQLQLLNGWQTISENNQGKAIGMQYKNAVTPAFTFTYNNFFGDEEVVSQSSRFRAYHNFIFQWLQSDAWQYIYTFDIGHQSQQENDGVDAWFTTAFTVRHPLDQKRTVAMRAEYYADPHQANVVTSTPNGFRVTSLATGYDQKLDENTMWRTELRGFYSHDRIYPQGSAGKNRLEGFLVTSLSMWF</sequence>
<name>A0AAX4HLN9_9BACT</name>
<dbReference type="InterPro" id="IPR011486">
    <property type="entry name" value="BBP2"/>
</dbReference>
<gene>
    <name evidence="2" type="ORF">SOO65_15640</name>
</gene>
<evidence type="ECO:0000313" key="3">
    <source>
        <dbReference type="Proteomes" id="UP001324634"/>
    </source>
</evidence>
<dbReference type="EMBL" id="CP139487">
    <property type="protein sequence ID" value="WPU64126.1"/>
    <property type="molecule type" value="Genomic_DNA"/>
</dbReference>
<organism evidence="2 3">
    <name type="scientific">Peredibacter starrii</name>
    <dbReference type="NCBI Taxonomy" id="28202"/>
    <lineage>
        <taxon>Bacteria</taxon>
        <taxon>Pseudomonadati</taxon>
        <taxon>Bdellovibrionota</taxon>
        <taxon>Bacteriovoracia</taxon>
        <taxon>Bacteriovoracales</taxon>
        <taxon>Bacteriovoracaceae</taxon>
        <taxon>Peredibacter</taxon>
    </lineage>
</organism>
<dbReference type="RefSeq" id="WP_321392303.1">
    <property type="nucleotide sequence ID" value="NZ_CP139487.1"/>
</dbReference>
<dbReference type="AlphaFoldDB" id="A0AAX4HLN9"/>
<feature type="chain" id="PRO_5043533798" evidence="1">
    <location>
        <begin position="19"/>
        <end position="367"/>
    </location>
</feature>
<accession>A0AAX4HLN9</accession>
<protein>
    <submittedName>
        <fullName evidence="2">Outer membrane beta-barrel protein</fullName>
    </submittedName>
</protein>
<keyword evidence="1" id="KW-0732">Signal</keyword>
<evidence type="ECO:0000256" key="1">
    <source>
        <dbReference type="SAM" id="SignalP"/>
    </source>
</evidence>
<feature type="signal peptide" evidence="1">
    <location>
        <begin position="1"/>
        <end position="18"/>
    </location>
</feature>
<dbReference type="Proteomes" id="UP001324634">
    <property type="component" value="Chromosome"/>
</dbReference>
<dbReference type="Pfam" id="PF07642">
    <property type="entry name" value="BBP2"/>
    <property type="match status" value="1"/>
</dbReference>
<keyword evidence="3" id="KW-1185">Reference proteome</keyword>
<reference evidence="2 3" key="1">
    <citation type="submission" date="2023-11" db="EMBL/GenBank/DDBJ databases">
        <title>Peredibacter starrii A3.12.</title>
        <authorList>
            <person name="Mitchell R.J."/>
        </authorList>
    </citation>
    <scope>NUCLEOTIDE SEQUENCE [LARGE SCALE GENOMIC DNA]</scope>
    <source>
        <strain evidence="2 3">A3.12</strain>
    </source>
</reference>